<proteinExistence type="predicted"/>
<dbReference type="RefSeq" id="XP_001878033.1">
    <property type="nucleotide sequence ID" value="XM_001877998.1"/>
</dbReference>
<dbReference type="GeneID" id="6074137"/>
<sequence length="396" mass="44171">MCTTLKKQLWAVFIWNIVALTLGPSPWIPAILTQRFPRQYLPVAFKRHLDGSQPTGAFYIKAYNLHNSPVNLSFFFPPSAPHSQTTYHLFLTELHCNHFTAKHATCEYFLRQRVSSLTNHLQKKAAAKGKKRARTPEPDPTREVVDVDAAGETQTQGPNKRVKTSSPKENSEPLEGTTEKSSDSVNEVASVVPKPTASNAIDRTADPEIKFTGKFDLYGMKLPFLHKVYLPPGSKTPNHEELYKTILTYQAKKDNTAQITLPDELTTGASGTFRSFVLCDPMEELPFPIKITGINKTEVKFTSSQMAESVHISKTVQGRGVAGDLELDENNCGVSSASGEIKMRPLWSKLYAEGKNMELFEGFFSFDVSYSGMYRRKGHGSGRNVEMAFWAVRGVV</sequence>
<feature type="compositionally biased region" description="Basic residues" evidence="1">
    <location>
        <begin position="121"/>
        <end position="133"/>
    </location>
</feature>
<dbReference type="AlphaFoldDB" id="B0D2E7"/>
<gene>
    <name evidence="3" type="ORF">LACBIDRAFT_315445</name>
</gene>
<keyword evidence="2" id="KW-1133">Transmembrane helix</keyword>
<dbReference type="OrthoDB" id="3256283at2759"/>
<evidence type="ECO:0000313" key="4">
    <source>
        <dbReference type="Proteomes" id="UP000001194"/>
    </source>
</evidence>
<feature type="region of interest" description="Disordered" evidence="1">
    <location>
        <begin position="121"/>
        <end position="191"/>
    </location>
</feature>
<feature type="transmembrane region" description="Helical" evidence="2">
    <location>
        <begin position="12"/>
        <end position="32"/>
    </location>
</feature>
<feature type="compositionally biased region" description="Polar residues" evidence="1">
    <location>
        <begin position="152"/>
        <end position="168"/>
    </location>
</feature>
<dbReference type="HOGENOM" id="CLU_696517_0_0_1"/>
<organism evidence="4">
    <name type="scientific">Laccaria bicolor (strain S238N-H82 / ATCC MYA-4686)</name>
    <name type="common">Bicoloured deceiver</name>
    <name type="synonym">Laccaria laccata var. bicolor</name>
    <dbReference type="NCBI Taxonomy" id="486041"/>
    <lineage>
        <taxon>Eukaryota</taxon>
        <taxon>Fungi</taxon>
        <taxon>Dikarya</taxon>
        <taxon>Basidiomycota</taxon>
        <taxon>Agaricomycotina</taxon>
        <taxon>Agaricomycetes</taxon>
        <taxon>Agaricomycetidae</taxon>
        <taxon>Agaricales</taxon>
        <taxon>Agaricineae</taxon>
        <taxon>Hydnangiaceae</taxon>
        <taxon>Laccaria</taxon>
    </lineage>
</organism>
<dbReference type="EMBL" id="DS547096">
    <property type="protein sequence ID" value="EDR10732.1"/>
    <property type="molecule type" value="Genomic_DNA"/>
</dbReference>
<keyword evidence="4" id="KW-1185">Reference proteome</keyword>
<keyword evidence="2" id="KW-0472">Membrane</keyword>
<evidence type="ECO:0000256" key="1">
    <source>
        <dbReference type="SAM" id="MobiDB-lite"/>
    </source>
</evidence>
<name>B0D2E7_LACBS</name>
<dbReference type="InParanoid" id="B0D2E7"/>
<protein>
    <submittedName>
        <fullName evidence="3">Predicted protein</fullName>
    </submittedName>
</protein>
<accession>B0D2E7</accession>
<dbReference type="KEGG" id="lbc:LACBIDRAFT_315445"/>
<feature type="compositionally biased region" description="Basic and acidic residues" evidence="1">
    <location>
        <begin position="134"/>
        <end position="145"/>
    </location>
</feature>
<dbReference type="Proteomes" id="UP000001194">
    <property type="component" value="Unassembled WGS sequence"/>
</dbReference>
<reference evidence="3 4" key="1">
    <citation type="journal article" date="2008" name="Nature">
        <title>The genome of Laccaria bicolor provides insights into mycorrhizal symbiosis.</title>
        <authorList>
            <person name="Martin F."/>
            <person name="Aerts A."/>
            <person name="Ahren D."/>
            <person name="Brun A."/>
            <person name="Danchin E.G.J."/>
            <person name="Duchaussoy F."/>
            <person name="Gibon J."/>
            <person name="Kohler A."/>
            <person name="Lindquist E."/>
            <person name="Pereda V."/>
            <person name="Salamov A."/>
            <person name="Shapiro H.J."/>
            <person name="Wuyts J."/>
            <person name="Blaudez D."/>
            <person name="Buee M."/>
            <person name="Brokstein P."/>
            <person name="Canbaeck B."/>
            <person name="Cohen D."/>
            <person name="Courty P.E."/>
            <person name="Coutinho P.M."/>
            <person name="Delaruelle C."/>
            <person name="Detter J.C."/>
            <person name="Deveau A."/>
            <person name="DiFazio S."/>
            <person name="Duplessis S."/>
            <person name="Fraissinet-Tachet L."/>
            <person name="Lucic E."/>
            <person name="Frey-Klett P."/>
            <person name="Fourrey C."/>
            <person name="Feussner I."/>
            <person name="Gay G."/>
            <person name="Grimwood J."/>
            <person name="Hoegger P.J."/>
            <person name="Jain P."/>
            <person name="Kilaru S."/>
            <person name="Labbe J."/>
            <person name="Lin Y.C."/>
            <person name="Legue V."/>
            <person name="Le Tacon F."/>
            <person name="Marmeisse R."/>
            <person name="Melayah D."/>
            <person name="Montanini B."/>
            <person name="Muratet M."/>
            <person name="Nehls U."/>
            <person name="Niculita-Hirzel H."/>
            <person name="Oudot-Le Secq M.P."/>
            <person name="Peter M."/>
            <person name="Quesneville H."/>
            <person name="Rajashekar B."/>
            <person name="Reich M."/>
            <person name="Rouhier N."/>
            <person name="Schmutz J."/>
            <person name="Yin T."/>
            <person name="Chalot M."/>
            <person name="Henrissat B."/>
            <person name="Kuees U."/>
            <person name="Lucas S."/>
            <person name="Van de Peer Y."/>
            <person name="Podila G.K."/>
            <person name="Polle A."/>
            <person name="Pukkila P.J."/>
            <person name="Richardson P.M."/>
            <person name="Rouze P."/>
            <person name="Sanders I.R."/>
            <person name="Stajich J.E."/>
            <person name="Tunlid A."/>
            <person name="Tuskan G."/>
            <person name="Grigoriev I.V."/>
        </authorList>
    </citation>
    <scope>NUCLEOTIDE SEQUENCE [LARGE SCALE GENOMIC DNA]</scope>
    <source>
        <strain evidence="4">S238N-H82 / ATCC MYA-4686</strain>
    </source>
</reference>
<keyword evidence="2" id="KW-0812">Transmembrane</keyword>
<evidence type="ECO:0000313" key="3">
    <source>
        <dbReference type="EMBL" id="EDR10732.1"/>
    </source>
</evidence>
<evidence type="ECO:0000256" key="2">
    <source>
        <dbReference type="SAM" id="Phobius"/>
    </source>
</evidence>